<dbReference type="InterPro" id="IPR050273">
    <property type="entry name" value="GppA/Ppx_hydrolase"/>
</dbReference>
<dbReference type="PANTHER" id="PTHR30005">
    <property type="entry name" value="EXOPOLYPHOSPHATASE"/>
    <property type="match status" value="1"/>
</dbReference>
<dbReference type="SUPFAM" id="SSF53067">
    <property type="entry name" value="Actin-like ATPase domain"/>
    <property type="match status" value="2"/>
</dbReference>
<protein>
    <submittedName>
        <fullName evidence="3">Ppx/GppA family phosphatase</fullName>
    </submittedName>
</protein>
<organism evidence="3 4">
    <name type="scientific">Actinomadura fibrosa</name>
    <dbReference type="NCBI Taxonomy" id="111802"/>
    <lineage>
        <taxon>Bacteria</taxon>
        <taxon>Bacillati</taxon>
        <taxon>Actinomycetota</taxon>
        <taxon>Actinomycetes</taxon>
        <taxon>Streptosporangiales</taxon>
        <taxon>Thermomonosporaceae</taxon>
        <taxon>Actinomadura</taxon>
    </lineage>
</organism>
<dbReference type="Proteomes" id="UP001597063">
    <property type="component" value="Unassembled WGS sequence"/>
</dbReference>
<sequence>MAMRLGVLDVGSNTVHLLVVDAHRGARPIPAFSHKAELRLAAHLEDGERLSAEGETLLREFIDDALQIAEDKGVEDLVAFATSAVRDAANGEEILARIREETRVDISALSGEDEARLTFLAVRRWFGWSSGRLLVVDIGGGSLEIAAGIDEEPDAAFSLPLGAGRLTRDWFTADPPSADEVRKLRRHVRAEIARHIGEVSRYGAPDHAVATSKTFRQLARIGGAAPSAEGPYQRRVLRGGDLTEWAEKLAQMPPAERAALPGVSERRAPQLPAGAIVADAAMDLFGLAELEVCPWALREGVILRRLDTITG</sequence>
<dbReference type="CDD" id="cd24056">
    <property type="entry name" value="ASKHA_NBD_MtPPX1-like"/>
    <property type="match status" value="1"/>
</dbReference>
<dbReference type="InterPro" id="IPR003695">
    <property type="entry name" value="Ppx_GppA_N"/>
</dbReference>
<keyword evidence="4" id="KW-1185">Reference proteome</keyword>
<accession>A0ABW2XEH2</accession>
<reference evidence="4" key="1">
    <citation type="journal article" date="2019" name="Int. J. Syst. Evol. Microbiol.">
        <title>The Global Catalogue of Microorganisms (GCM) 10K type strain sequencing project: providing services to taxonomists for standard genome sequencing and annotation.</title>
        <authorList>
            <consortium name="The Broad Institute Genomics Platform"/>
            <consortium name="The Broad Institute Genome Sequencing Center for Infectious Disease"/>
            <person name="Wu L."/>
            <person name="Ma J."/>
        </authorList>
    </citation>
    <scope>NUCLEOTIDE SEQUENCE [LARGE SCALE GENOMIC DNA]</scope>
    <source>
        <strain evidence="4">JCM 9371</strain>
    </source>
</reference>
<dbReference type="Pfam" id="PF02541">
    <property type="entry name" value="Ppx-GppA"/>
    <property type="match status" value="1"/>
</dbReference>
<comment type="similarity">
    <text evidence="1">Belongs to the GppA/Ppx family.</text>
</comment>
<dbReference type="InterPro" id="IPR043129">
    <property type="entry name" value="ATPase_NBD"/>
</dbReference>
<dbReference type="EMBL" id="JBHTGP010000004">
    <property type="protein sequence ID" value="MFD0684827.1"/>
    <property type="molecule type" value="Genomic_DNA"/>
</dbReference>
<dbReference type="Gene3D" id="3.30.420.150">
    <property type="entry name" value="Exopolyphosphatase. Domain 2"/>
    <property type="match status" value="1"/>
</dbReference>
<proteinExistence type="inferred from homology"/>
<evidence type="ECO:0000259" key="2">
    <source>
        <dbReference type="Pfam" id="PF02541"/>
    </source>
</evidence>
<dbReference type="Gene3D" id="3.30.420.40">
    <property type="match status" value="1"/>
</dbReference>
<feature type="domain" description="Ppx/GppA phosphatase N-terminal" evidence="2">
    <location>
        <begin position="21"/>
        <end position="307"/>
    </location>
</feature>
<dbReference type="PANTHER" id="PTHR30005:SF0">
    <property type="entry name" value="RETROGRADE REGULATION PROTEIN 2"/>
    <property type="match status" value="1"/>
</dbReference>
<comment type="caution">
    <text evidence="3">The sequence shown here is derived from an EMBL/GenBank/DDBJ whole genome shotgun (WGS) entry which is preliminary data.</text>
</comment>
<dbReference type="RefSeq" id="WP_242619534.1">
    <property type="nucleotide sequence ID" value="NZ_CAACUY010000140.1"/>
</dbReference>
<gene>
    <name evidence="3" type="ORF">ACFQZM_09985</name>
</gene>
<evidence type="ECO:0000313" key="3">
    <source>
        <dbReference type="EMBL" id="MFD0684827.1"/>
    </source>
</evidence>
<name>A0ABW2XEH2_9ACTN</name>
<evidence type="ECO:0000256" key="1">
    <source>
        <dbReference type="ARBA" id="ARBA00007125"/>
    </source>
</evidence>
<evidence type="ECO:0000313" key="4">
    <source>
        <dbReference type="Proteomes" id="UP001597063"/>
    </source>
</evidence>